<dbReference type="Gene3D" id="1.50.10.10">
    <property type="match status" value="1"/>
</dbReference>
<dbReference type="PANTHER" id="PTHR23403">
    <property type="entry name" value="TREHALASE"/>
    <property type="match status" value="1"/>
</dbReference>
<feature type="signal peptide" evidence="6">
    <location>
        <begin position="1"/>
        <end position="21"/>
    </location>
</feature>
<dbReference type="InterPro" id="IPR008928">
    <property type="entry name" value="6-hairpin_glycosidase_sf"/>
</dbReference>
<protein>
    <recommendedName>
        <fullName evidence="4">Trehalase</fullName>
        <ecNumber evidence="4">3.2.1.28</ecNumber>
    </recommendedName>
    <alternativeName>
        <fullName evidence="4">Alpha-trehalose glucohydrolase</fullName>
    </alternativeName>
</protein>
<keyword evidence="6" id="KW-0732">Signal</keyword>
<evidence type="ECO:0000256" key="6">
    <source>
        <dbReference type="SAM" id="SignalP"/>
    </source>
</evidence>
<evidence type="ECO:0000256" key="3">
    <source>
        <dbReference type="ARBA" id="ARBA00023295"/>
    </source>
</evidence>
<proteinExistence type="inferred from homology"/>
<evidence type="ECO:0000256" key="2">
    <source>
        <dbReference type="ARBA" id="ARBA00022801"/>
    </source>
</evidence>
<comment type="similarity">
    <text evidence="1 4">Belongs to the glycosyl hydrolase 37 family.</text>
</comment>
<organism evidence="7 8">
    <name type="scientific">Pterulicium gracile</name>
    <dbReference type="NCBI Taxonomy" id="1884261"/>
    <lineage>
        <taxon>Eukaryota</taxon>
        <taxon>Fungi</taxon>
        <taxon>Dikarya</taxon>
        <taxon>Basidiomycota</taxon>
        <taxon>Agaricomycotina</taxon>
        <taxon>Agaricomycetes</taxon>
        <taxon>Agaricomycetidae</taxon>
        <taxon>Agaricales</taxon>
        <taxon>Pleurotineae</taxon>
        <taxon>Pterulaceae</taxon>
        <taxon>Pterulicium</taxon>
    </lineage>
</organism>
<evidence type="ECO:0000313" key="7">
    <source>
        <dbReference type="EMBL" id="TFL05137.1"/>
    </source>
</evidence>
<keyword evidence="3 4" id="KW-0326">Glycosidase</keyword>
<feature type="compositionally biased region" description="Acidic residues" evidence="5">
    <location>
        <begin position="735"/>
        <end position="752"/>
    </location>
</feature>
<dbReference type="PANTHER" id="PTHR23403:SF1">
    <property type="entry name" value="TREHALASE"/>
    <property type="match status" value="1"/>
</dbReference>
<evidence type="ECO:0000256" key="5">
    <source>
        <dbReference type="SAM" id="MobiDB-lite"/>
    </source>
</evidence>
<evidence type="ECO:0000256" key="4">
    <source>
        <dbReference type="RuleBase" id="RU361180"/>
    </source>
</evidence>
<dbReference type="EC" id="3.2.1.28" evidence="4"/>
<dbReference type="SUPFAM" id="SSF48208">
    <property type="entry name" value="Six-hairpin glycosidases"/>
    <property type="match status" value="2"/>
</dbReference>
<dbReference type="Pfam" id="PF01204">
    <property type="entry name" value="Trehalase"/>
    <property type="match status" value="2"/>
</dbReference>
<dbReference type="GO" id="GO:0004555">
    <property type="term" value="F:alpha,alpha-trehalase activity"/>
    <property type="evidence" value="ECO:0007669"/>
    <property type="project" value="UniProtKB-EC"/>
</dbReference>
<dbReference type="InterPro" id="IPR012341">
    <property type="entry name" value="6hp_glycosidase-like_sf"/>
</dbReference>
<dbReference type="PROSITE" id="PS00928">
    <property type="entry name" value="TREHALASE_2"/>
    <property type="match status" value="1"/>
</dbReference>
<comment type="catalytic activity">
    <reaction evidence="4">
        <text>alpha,alpha-trehalose + H2O = alpha-D-glucose + beta-D-glucose</text>
        <dbReference type="Rhea" id="RHEA:32675"/>
        <dbReference type="ChEBI" id="CHEBI:15377"/>
        <dbReference type="ChEBI" id="CHEBI:15903"/>
        <dbReference type="ChEBI" id="CHEBI:16551"/>
        <dbReference type="ChEBI" id="CHEBI:17925"/>
        <dbReference type="EC" id="3.2.1.28"/>
    </reaction>
</comment>
<gene>
    <name evidence="7" type="ORF">BDV98DRAFT_523875</name>
</gene>
<keyword evidence="2 4" id="KW-0378">Hydrolase</keyword>
<dbReference type="STRING" id="1884261.A0A5C3QUS6"/>
<dbReference type="OrthoDB" id="3542292at2759"/>
<dbReference type="InterPro" id="IPR018232">
    <property type="entry name" value="Glyco_hydro_37_CS"/>
</dbReference>
<accession>A0A5C3QUS6</accession>
<feature type="region of interest" description="Disordered" evidence="5">
    <location>
        <begin position="735"/>
        <end position="755"/>
    </location>
</feature>
<dbReference type="GO" id="GO:0005993">
    <property type="term" value="P:trehalose catabolic process"/>
    <property type="evidence" value="ECO:0007669"/>
    <property type="project" value="TreeGrafter"/>
</dbReference>
<keyword evidence="8" id="KW-1185">Reference proteome</keyword>
<sequence>MLTKTKALLILAFAASQSVFAQSSSEDPTPTEIISTEEGGDAVSTISVSTVIASPSSSPDEPLPSEVDLPPKQAWCPGDIFCAGALLQTVNVANLYVDQKTFTDKPTVRNSSAVLASFQELVDNNQTDIGDILDFVNENFGGEGGELQALQLADFVEEPQFLSNVTDDVVRAFAQEVHSYWFDLIRSTNETALCDGVDCESTLIPLNHTFVVPGGRFREQYYWDSFWIVEGLIQSELYEVVNATLQNFMDELETIGFIPNGGRTYFLNRSQPPLFTHMLVAYVAASNDTSILERALPLAEKEMQWWQDERSLEIESPYSNSTHLVYRYAVNNTAPRPESYLTDYHTANDPELPTLTEDERSELYAQLATGAESGWDFSARWYTDPRAKGNAGLRTLNGINIIPIDLNSILYKAHLNLASLYNNDEFGNSSLASDHMDSAADLKDAIIDLCWDAEKLAFYDFNLNGTERSTFFSAAHFYAFWNDIIPDEVLNSTENAFKAFSSVNLVMNRYNGTYPVSFIESGLQWDAPNAWPPHQYAVLKALANLPSNLTDTPLPEIEGEDASTFSLIPEGQLGMSEDELPFQPMAHGEGTEIVNAPTTGSAADINLVNGTVFNGGDPVEGEGWAARLSREMANRYMVSTFCSWRATGGSVPGIIERLSDEELAVTKSQNNTVGHMFEKFSNVDVDSGGIGGEYIVQAGFGWTNGVVLWIASNYGSILTAPQCPSILVSGEIAGEDPAAEEEEEEEPVDEGQQEFPSAGARLAVSFGSMVAGVAMSALLL</sequence>
<evidence type="ECO:0000256" key="1">
    <source>
        <dbReference type="ARBA" id="ARBA00005615"/>
    </source>
</evidence>
<dbReference type="Proteomes" id="UP000305067">
    <property type="component" value="Unassembled WGS sequence"/>
</dbReference>
<dbReference type="EMBL" id="ML178817">
    <property type="protein sequence ID" value="TFL05137.1"/>
    <property type="molecule type" value="Genomic_DNA"/>
</dbReference>
<dbReference type="PRINTS" id="PR00744">
    <property type="entry name" value="GLHYDRLASE37"/>
</dbReference>
<dbReference type="InterPro" id="IPR001661">
    <property type="entry name" value="Glyco_hydro_37"/>
</dbReference>
<name>A0A5C3QUS6_9AGAR</name>
<evidence type="ECO:0000313" key="8">
    <source>
        <dbReference type="Proteomes" id="UP000305067"/>
    </source>
</evidence>
<feature type="chain" id="PRO_5022941967" description="Trehalase" evidence="6">
    <location>
        <begin position="22"/>
        <end position="780"/>
    </location>
</feature>
<reference evidence="7 8" key="1">
    <citation type="journal article" date="2019" name="Nat. Ecol. Evol.">
        <title>Megaphylogeny resolves global patterns of mushroom evolution.</title>
        <authorList>
            <person name="Varga T."/>
            <person name="Krizsan K."/>
            <person name="Foldi C."/>
            <person name="Dima B."/>
            <person name="Sanchez-Garcia M."/>
            <person name="Sanchez-Ramirez S."/>
            <person name="Szollosi G.J."/>
            <person name="Szarkandi J.G."/>
            <person name="Papp V."/>
            <person name="Albert L."/>
            <person name="Andreopoulos W."/>
            <person name="Angelini C."/>
            <person name="Antonin V."/>
            <person name="Barry K.W."/>
            <person name="Bougher N.L."/>
            <person name="Buchanan P."/>
            <person name="Buyck B."/>
            <person name="Bense V."/>
            <person name="Catcheside P."/>
            <person name="Chovatia M."/>
            <person name="Cooper J."/>
            <person name="Damon W."/>
            <person name="Desjardin D."/>
            <person name="Finy P."/>
            <person name="Geml J."/>
            <person name="Haridas S."/>
            <person name="Hughes K."/>
            <person name="Justo A."/>
            <person name="Karasinski D."/>
            <person name="Kautmanova I."/>
            <person name="Kiss B."/>
            <person name="Kocsube S."/>
            <person name="Kotiranta H."/>
            <person name="LaButti K.M."/>
            <person name="Lechner B.E."/>
            <person name="Liimatainen K."/>
            <person name="Lipzen A."/>
            <person name="Lukacs Z."/>
            <person name="Mihaltcheva S."/>
            <person name="Morgado L.N."/>
            <person name="Niskanen T."/>
            <person name="Noordeloos M.E."/>
            <person name="Ohm R.A."/>
            <person name="Ortiz-Santana B."/>
            <person name="Ovrebo C."/>
            <person name="Racz N."/>
            <person name="Riley R."/>
            <person name="Savchenko A."/>
            <person name="Shiryaev A."/>
            <person name="Soop K."/>
            <person name="Spirin V."/>
            <person name="Szebenyi C."/>
            <person name="Tomsovsky M."/>
            <person name="Tulloss R.E."/>
            <person name="Uehling J."/>
            <person name="Grigoriev I.V."/>
            <person name="Vagvolgyi C."/>
            <person name="Papp T."/>
            <person name="Martin F.M."/>
            <person name="Miettinen O."/>
            <person name="Hibbett D.S."/>
            <person name="Nagy L.G."/>
        </authorList>
    </citation>
    <scope>NUCLEOTIDE SEQUENCE [LARGE SCALE GENOMIC DNA]</scope>
    <source>
        <strain evidence="7 8">CBS 309.79</strain>
    </source>
</reference>
<dbReference type="AlphaFoldDB" id="A0A5C3QUS6"/>